<sequence length="497" mass="55274">MSSLYCIVVFLALAVVSKPCIAKADQPHVILIFVDDMGWNDVHWHNSDIAMPNLMDLAADGVIFNQSYTHPTCTPSRAAMMTGLYPFKTGNQHQMVFNLHPSGVPLEFKLLPEKLKEVGYSTHMVGKWHLGFCKDEYLPTNRGFDSHYGLWTLGVSDYDKMNGVLSPSAGYDFRDNMGVVPKSDDYLALMLGDRAEHIVNTHYPGTPLFLAFTLDIPAKHLEIPEEYEEKYAEIEDDRTRQFYGKLTMMDDIIGGVVDALKNRGMYDDSLIIFIGDNGALSSQSGSNYPFRGIAGTLFEGATRVPSIVSGKGIKKTGYESNELYSIVDIHRTILDVAGAEAEPELDGLSMWPTWSKGKPSPRNEILYNIDDDPVSPGAAIRIGDYKLITGHPDLLYPYRDISLTDNYYNYGDAPASGLPSTDQQSHAPAPQNVEYLFNIVVDPEERNDISADHPDIVQDLRARLDEHRKLLIPPVNQTTELAGAAGNFNDVWSPGWC</sequence>
<keyword evidence="9" id="KW-1185">Reference proteome</keyword>
<evidence type="ECO:0000256" key="1">
    <source>
        <dbReference type="ARBA" id="ARBA00001913"/>
    </source>
</evidence>
<gene>
    <name evidence="10" type="primary">LOC100368065</name>
</gene>
<evidence type="ECO:0000256" key="5">
    <source>
        <dbReference type="ARBA" id="ARBA00022837"/>
    </source>
</evidence>
<dbReference type="GeneID" id="100368065"/>
<protein>
    <submittedName>
        <fullName evidence="10">Arylsulfatase B-like isoform X1</fullName>
    </submittedName>
</protein>
<keyword evidence="7" id="KW-0732">Signal</keyword>
<comment type="cofactor">
    <cofactor evidence="1">
        <name>Ca(2+)</name>
        <dbReference type="ChEBI" id="CHEBI:29108"/>
    </cofactor>
</comment>
<dbReference type="Proteomes" id="UP000694865">
    <property type="component" value="Unplaced"/>
</dbReference>
<keyword evidence="5" id="KW-0106">Calcium</keyword>
<dbReference type="Pfam" id="PF00884">
    <property type="entry name" value="Sulfatase"/>
    <property type="match status" value="1"/>
</dbReference>
<dbReference type="PROSITE" id="PS00523">
    <property type="entry name" value="SULFATASE_1"/>
    <property type="match status" value="1"/>
</dbReference>
<evidence type="ECO:0000259" key="8">
    <source>
        <dbReference type="Pfam" id="PF00884"/>
    </source>
</evidence>
<evidence type="ECO:0000313" key="10">
    <source>
        <dbReference type="RefSeq" id="XP_002732497.2"/>
    </source>
</evidence>
<dbReference type="PANTHER" id="PTHR10342:SF273">
    <property type="entry name" value="RE14504P"/>
    <property type="match status" value="1"/>
</dbReference>
<name>A0ABM0GLE6_SACKO</name>
<dbReference type="InterPro" id="IPR017850">
    <property type="entry name" value="Alkaline_phosphatase_core_sf"/>
</dbReference>
<evidence type="ECO:0000256" key="7">
    <source>
        <dbReference type="SAM" id="SignalP"/>
    </source>
</evidence>
<feature type="signal peptide" evidence="7">
    <location>
        <begin position="1"/>
        <end position="22"/>
    </location>
</feature>
<feature type="domain" description="Sulfatase N-terminal" evidence="8">
    <location>
        <begin position="27"/>
        <end position="339"/>
    </location>
</feature>
<feature type="chain" id="PRO_5046926162" evidence="7">
    <location>
        <begin position="23"/>
        <end position="497"/>
    </location>
</feature>
<dbReference type="Gene3D" id="3.30.1120.10">
    <property type="match status" value="1"/>
</dbReference>
<dbReference type="Gene3D" id="3.40.720.10">
    <property type="entry name" value="Alkaline Phosphatase, subunit A"/>
    <property type="match status" value="1"/>
</dbReference>
<keyword evidence="6" id="KW-0325">Glycoprotein</keyword>
<dbReference type="RefSeq" id="XP_002732497.2">
    <property type="nucleotide sequence ID" value="XM_002732451.2"/>
</dbReference>
<keyword evidence="3" id="KW-0479">Metal-binding</keyword>
<dbReference type="PANTHER" id="PTHR10342">
    <property type="entry name" value="ARYLSULFATASE"/>
    <property type="match status" value="1"/>
</dbReference>
<evidence type="ECO:0000313" key="9">
    <source>
        <dbReference type="Proteomes" id="UP000694865"/>
    </source>
</evidence>
<dbReference type="InterPro" id="IPR047115">
    <property type="entry name" value="ARSB"/>
</dbReference>
<keyword evidence="4" id="KW-0378">Hydrolase</keyword>
<dbReference type="PROSITE" id="PS00149">
    <property type="entry name" value="SULFATASE_2"/>
    <property type="match status" value="1"/>
</dbReference>
<evidence type="ECO:0000256" key="4">
    <source>
        <dbReference type="ARBA" id="ARBA00022801"/>
    </source>
</evidence>
<comment type="similarity">
    <text evidence="2">Belongs to the sulfatase family.</text>
</comment>
<evidence type="ECO:0000256" key="6">
    <source>
        <dbReference type="ARBA" id="ARBA00023180"/>
    </source>
</evidence>
<dbReference type="CDD" id="cd16029">
    <property type="entry name" value="4-S"/>
    <property type="match status" value="1"/>
</dbReference>
<organism evidence="9 10">
    <name type="scientific">Saccoglossus kowalevskii</name>
    <name type="common">Acorn worm</name>
    <dbReference type="NCBI Taxonomy" id="10224"/>
    <lineage>
        <taxon>Eukaryota</taxon>
        <taxon>Metazoa</taxon>
        <taxon>Hemichordata</taxon>
        <taxon>Enteropneusta</taxon>
        <taxon>Harrimaniidae</taxon>
        <taxon>Saccoglossus</taxon>
    </lineage>
</organism>
<proteinExistence type="inferred from homology"/>
<evidence type="ECO:0000256" key="3">
    <source>
        <dbReference type="ARBA" id="ARBA00022723"/>
    </source>
</evidence>
<dbReference type="SUPFAM" id="SSF53649">
    <property type="entry name" value="Alkaline phosphatase-like"/>
    <property type="match status" value="1"/>
</dbReference>
<evidence type="ECO:0000256" key="2">
    <source>
        <dbReference type="ARBA" id="ARBA00008779"/>
    </source>
</evidence>
<dbReference type="InterPro" id="IPR000917">
    <property type="entry name" value="Sulfatase_N"/>
</dbReference>
<reference evidence="10" key="1">
    <citation type="submission" date="2025-08" db="UniProtKB">
        <authorList>
            <consortium name="RefSeq"/>
        </authorList>
    </citation>
    <scope>IDENTIFICATION</scope>
    <source>
        <tissue evidence="10">Testes</tissue>
    </source>
</reference>
<dbReference type="InterPro" id="IPR024607">
    <property type="entry name" value="Sulfatase_CS"/>
</dbReference>
<accession>A0ABM0GLE6</accession>